<protein>
    <recommendedName>
        <fullName evidence="5">Claudin domain-containing protein 2</fullName>
    </recommendedName>
</protein>
<dbReference type="Proteomes" id="UP000002279">
    <property type="component" value="Chromosome 5"/>
</dbReference>
<feature type="transmembrane region" description="Helical" evidence="6">
    <location>
        <begin position="170"/>
        <end position="192"/>
    </location>
</feature>
<accession>A0A6I8N5I5</accession>
<dbReference type="PANTHER" id="PTHR10671:SF30">
    <property type="entry name" value="CLAUDIN DOMAIN-CONTAINING PROTEIN 2"/>
    <property type="match status" value="1"/>
</dbReference>
<feature type="transmembrane region" description="Helical" evidence="6">
    <location>
        <begin position="98"/>
        <end position="123"/>
    </location>
</feature>
<reference evidence="7" key="2">
    <citation type="submission" date="2025-08" db="UniProtKB">
        <authorList>
            <consortium name="Ensembl"/>
        </authorList>
    </citation>
    <scope>IDENTIFICATION</scope>
    <source>
        <strain evidence="7">Glennie</strain>
    </source>
</reference>
<organism evidence="7 8">
    <name type="scientific">Ornithorhynchus anatinus</name>
    <name type="common">Duckbill platypus</name>
    <dbReference type="NCBI Taxonomy" id="9258"/>
    <lineage>
        <taxon>Eukaryota</taxon>
        <taxon>Metazoa</taxon>
        <taxon>Chordata</taxon>
        <taxon>Craniata</taxon>
        <taxon>Vertebrata</taxon>
        <taxon>Euteleostomi</taxon>
        <taxon>Mammalia</taxon>
        <taxon>Monotremata</taxon>
        <taxon>Ornithorhynchidae</taxon>
        <taxon>Ornithorhynchus</taxon>
    </lineage>
</organism>
<dbReference type="FunCoup" id="A0A6I8N5I5">
    <property type="interactions" value="241"/>
</dbReference>
<keyword evidence="4 6" id="KW-0472">Membrane</keyword>
<evidence type="ECO:0000256" key="2">
    <source>
        <dbReference type="ARBA" id="ARBA00022692"/>
    </source>
</evidence>
<keyword evidence="8" id="KW-1185">Reference proteome</keyword>
<proteinExistence type="predicted"/>
<evidence type="ECO:0000313" key="8">
    <source>
        <dbReference type="Proteomes" id="UP000002279"/>
    </source>
</evidence>
<dbReference type="PANTHER" id="PTHR10671">
    <property type="entry name" value="EPITHELIAL MEMBRANE PROTEIN-RELATED"/>
    <property type="match status" value="1"/>
</dbReference>
<dbReference type="AlphaFoldDB" id="A0A6I8N5I5"/>
<comment type="subcellular location">
    <subcellularLocation>
        <location evidence="1">Membrane</location>
        <topology evidence="1">Multi-pass membrane protein</topology>
    </subcellularLocation>
</comment>
<dbReference type="GeneTree" id="ENSGT00940000165914"/>
<feature type="transmembrane region" description="Helical" evidence="6">
    <location>
        <begin position="135"/>
        <end position="158"/>
    </location>
</feature>
<dbReference type="Gene3D" id="1.20.140.150">
    <property type="match status" value="1"/>
</dbReference>
<name>A0A6I8N5I5_ORNAN</name>
<evidence type="ECO:0000256" key="3">
    <source>
        <dbReference type="ARBA" id="ARBA00022989"/>
    </source>
</evidence>
<dbReference type="Bgee" id="ENSOANG00000002024">
    <property type="expression patterns" value="Expressed in testis and 3 other cell types or tissues"/>
</dbReference>
<evidence type="ECO:0000256" key="5">
    <source>
        <dbReference type="ARBA" id="ARBA00069114"/>
    </source>
</evidence>
<feature type="transmembrane region" description="Helical" evidence="6">
    <location>
        <begin position="46"/>
        <end position="66"/>
    </location>
</feature>
<evidence type="ECO:0000313" key="7">
    <source>
        <dbReference type="Ensembl" id="ENSOANP00000036226.1"/>
    </source>
</evidence>
<evidence type="ECO:0000256" key="1">
    <source>
        <dbReference type="ARBA" id="ARBA00004141"/>
    </source>
</evidence>
<reference evidence="7" key="3">
    <citation type="submission" date="2025-09" db="UniProtKB">
        <authorList>
            <consortium name="Ensembl"/>
        </authorList>
    </citation>
    <scope>IDENTIFICATION</scope>
    <source>
        <strain evidence="7">Glennie</strain>
    </source>
</reference>
<evidence type="ECO:0000256" key="6">
    <source>
        <dbReference type="SAM" id="Phobius"/>
    </source>
</evidence>
<dbReference type="InParanoid" id="A0A6I8N5I5"/>
<dbReference type="Ensembl" id="ENSOANT00000047142.1">
    <property type="protein sequence ID" value="ENSOANP00000036226.1"/>
    <property type="gene ID" value="ENSOANG00000002024.3"/>
</dbReference>
<dbReference type="OMA" id="NDVFFSW"/>
<dbReference type="InterPro" id="IPR004031">
    <property type="entry name" value="PMP22/EMP/MP20/Claudin"/>
</dbReference>
<evidence type="ECO:0000256" key="4">
    <source>
        <dbReference type="ARBA" id="ARBA00023136"/>
    </source>
</evidence>
<gene>
    <name evidence="7" type="primary">CLDND2</name>
</gene>
<dbReference type="FunFam" id="1.20.140.150:FF:000032">
    <property type="entry name" value="Claudin domain containing 2"/>
    <property type="match status" value="1"/>
</dbReference>
<dbReference type="GO" id="GO:0005886">
    <property type="term" value="C:plasma membrane"/>
    <property type="evidence" value="ECO:0000318"/>
    <property type="project" value="GO_Central"/>
</dbReference>
<keyword evidence="2 6" id="KW-0812">Transmembrane</keyword>
<dbReference type="InterPro" id="IPR050579">
    <property type="entry name" value="PMP-22/EMP/MP20-like"/>
</dbReference>
<sequence>MQCLAHSGSFKSTLIIIIIMGRVNLNRPLIFPSSPRCPGMGVKRSLQIAGLTLSIFADLLLLLAAATDFWVRSPEGHRGLWRECHQDSCSAATCETMVAISAACLMLSLGAEVTGTTLGIWVLQGPKNTMGVHRGRTAWALCFLSTFLLIMAMVVFTLREVMRGDVFFSWSYFCSWLALPFTILSGLCFLFADMIIQGNDAIREFPVCL</sequence>
<dbReference type="Pfam" id="PF00822">
    <property type="entry name" value="PMP22_Claudin"/>
    <property type="match status" value="1"/>
</dbReference>
<reference evidence="7 8" key="1">
    <citation type="journal article" date="2008" name="Nature">
        <title>Genome analysis of the platypus reveals unique signatures of evolution.</title>
        <authorList>
            <person name="Warren W.C."/>
            <person name="Hillier L.W."/>
            <person name="Marshall Graves J.A."/>
            <person name="Birney E."/>
            <person name="Ponting C.P."/>
            <person name="Grutzner F."/>
            <person name="Belov K."/>
            <person name="Miller W."/>
            <person name="Clarke L."/>
            <person name="Chinwalla A.T."/>
            <person name="Yang S.P."/>
            <person name="Heger A."/>
            <person name="Locke D.P."/>
            <person name="Miethke P."/>
            <person name="Waters P.D."/>
            <person name="Veyrunes F."/>
            <person name="Fulton L."/>
            <person name="Fulton B."/>
            <person name="Graves T."/>
            <person name="Wallis J."/>
            <person name="Puente X.S."/>
            <person name="Lopez-Otin C."/>
            <person name="Ordonez G.R."/>
            <person name="Eichler E.E."/>
            <person name="Chen L."/>
            <person name="Cheng Z."/>
            <person name="Deakin J.E."/>
            <person name="Alsop A."/>
            <person name="Thompson K."/>
            <person name="Kirby P."/>
            <person name="Papenfuss A.T."/>
            <person name="Wakefield M.J."/>
            <person name="Olender T."/>
            <person name="Lancet D."/>
            <person name="Huttley G.A."/>
            <person name="Smit A.F."/>
            <person name="Pask A."/>
            <person name="Temple-Smith P."/>
            <person name="Batzer M.A."/>
            <person name="Walker J.A."/>
            <person name="Konkel M.K."/>
            <person name="Harris R.S."/>
            <person name="Whittington C.M."/>
            <person name="Wong E.S."/>
            <person name="Gemmell N.J."/>
            <person name="Buschiazzo E."/>
            <person name="Vargas Jentzsch I.M."/>
            <person name="Merkel A."/>
            <person name="Schmitz J."/>
            <person name="Zemann A."/>
            <person name="Churakov G."/>
            <person name="Kriegs J.O."/>
            <person name="Brosius J."/>
            <person name="Murchison E.P."/>
            <person name="Sachidanandam R."/>
            <person name="Smith C."/>
            <person name="Hannon G.J."/>
            <person name="Tsend-Ayush E."/>
            <person name="McMillan D."/>
            <person name="Attenborough R."/>
            <person name="Rens W."/>
            <person name="Ferguson-Smith M."/>
            <person name="Lefevre C.M."/>
            <person name="Sharp J.A."/>
            <person name="Nicholas K.R."/>
            <person name="Ray D.A."/>
            <person name="Kube M."/>
            <person name="Reinhardt R."/>
            <person name="Pringle T.H."/>
            <person name="Taylor J."/>
            <person name="Jones R.C."/>
            <person name="Nixon B."/>
            <person name="Dacheux J.L."/>
            <person name="Niwa H."/>
            <person name="Sekita Y."/>
            <person name="Huang X."/>
            <person name="Stark A."/>
            <person name="Kheradpour P."/>
            <person name="Kellis M."/>
            <person name="Flicek P."/>
            <person name="Chen Y."/>
            <person name="Webber C."/>
            <person name="Hardison R."/>
            <person name="Nelson J."/>
            <person name="Hallsworth-Pepin K."/>
            <person name="Delehaunty K."/>
            <person name="Markovic C."/>
            <person name="Minx P."/>
            <person name="Feng Y."/>
            <person name="Kremitzki C."/>
            <person name="Mitreva M."/>
            <person name="Glasscock J."/>
            <person name="Wylie T."/>
            <person name="Wohldmann P."/>
            <person name="Thiru P."/>
            <person name="Nhan M.N."/>
            <person name="Pohl C.S."/>
            <person name="Smith S.M."/>
            <person name="Hou S."/>
            <person name="Nefedov M."/>
            <person name="de Jong P.J."/>
            <person name="Renfree M.B."/>
            <person name="Mardis E.R."/>
            <person name="Wilson R.K."/>
        </authorList>
    </citation>
    <scope>NUCLEOTIDE SEQUENCE [LARGE SCALE GENOMIC DNA]</scope>
    <source>
        <strain evidence="7 8">Glennie</strain>
    </source>
</reference>
<keyword evidence="3 6" id="KW-1133">Transmembrane helix</keyword>